<gene>
    <name evidence="2" type="ORF">JQS30_06070</name>
</gene>
<dbReference type="EMBL" id="CP070496">
    <property type="protein sequence ID" value="QSB06466.1"/>
    <property type="molecule type" value="Genomic_DNA"/>
</dbReference>
<dbReference type="InterPro" id="IPR038717">
    <property type="entry name" value="Tc1-like_DDE_dom"/>
</dbReference>
<dbReference type="AlphaFoldDB" id="A0A895XVB7"/>
<evidence type="ECO:0000313" key="2">
    <source>
        <dbReference type="EMBL" id="QSB06466.1"/>
    </source>
</evidence>
<accession>A0A895XVB7</accession>
<feature type="domain" description="Tc1-like transposase DDE" evidence="1">
    <location>
        <begin position="17"/>
        <end position="69"/>
    </location>
</feature>
<proteinExistence type="predicted"/>
<keyword evidence="3" id="KW-1185">Reference proteome</keyword>
<dbReference type="KEGG" id="nav:JQS30_06070"/>
<reference evidence="2" key="1">
    <citation type="submission" date="2021-02" db="EMBL/GenBank/DDBJ databases">
        <title>Natronoglycomyces albus gen. nov., sp. nov, a haloalkaliphilic actinobacterium from a soda solonchak soil.</title>
        <authorList>
            <person name="Sorokin D.Y."/>
            <person name="Khijniak T.V."/>
            <person name="Zakharycheva A.P."/>
            <person name="Boueva O.V."/>
            <person name="Ariskina E.V."/>
            <person name="Hahnke R.L."/>
            <person name="Bunk B."/>
            <person name="Sproer C."/>
            <person name="Schumann P."/>
            <person name="Evtushenko L.I."/>
            <person name="Kublanov I.V."/>
        </authorList>
    </citation>
    <scope>NUCLEOTIDE SEQUENCE</scope>
    <source>
        <strain evidence="2">DSM 106290</strain>
    </source>
</reference>
<protein>
    <recommendedName>
        <fullName evidence="1">Tc1-like transposase DDE domain-containing protein</fullName>
    </recommendedName>
</protein>
<evidence type="ECO:0000259" key="1">
    <source>
        <dbReference type="Pfam" id="PF13358"/>
    </source>
</evidence>
<evidence type="ECO:0000313" key="3">
    <source>
        <dbReference type="Proteomes" id="UP000662939"/>
    </source>
</evidence>
<name>A0A895XVB7_9ACTN</name>
<dbReference type="Proteomes" id="UP000662939">
    <property type="component" value="Chromosome"/>
</dbReference>
<dbReference type="Pfam" id="PF13358">
    <property type="entry name" value="DDE_3"/>
    <property type="match status" value="1"/>
</dbReference>
<sequence length="70" mass="8077">MSTISTARELPCTIFGESFNVDTFLDRLLFQFDQKTHLIVDGHSAHRAKIARQWVQPPQRIEPHSLLPYA</sequence>
<organism evidence="2 3">
    <name type="scientific">Natronoglycomyces albus</name>
    <dbReference type="NCBI Taxonomy" id="2811108"/>
    <lineage>
        <taxon>Bacteria</taxon>
        <taxon>Bacillati</taxon>
        <taxon>Actinomycetota</taxon>
        <taxon>Actinomycetes</taxon>
        <taxon>Glycomycetales</taxon>
        <taxon>Glycomycetaceae</taxon>
        <taxon>Natronoglycomyces</taxon>
    </lineage>
</organism>